<feature type="domain" description="YknX-like C-terminal permuted SH3-like" evidence="3">
    <location>
        <begin position="287"/>
        <end position="351"/>
    </location>
</feature>
<dbReference type="SUPFAM" id="SSF111369">
    <property type="entry name" value="HlyD-like secretion proteins"/>
    <property type="match status" value="1"/>
</dbReference>
<dbReference type="PANTHER" id="PTHR30469:SF15">
    <property type="entry name" value="HLYD FAMILY OF SECRETION PROTEINS"/>
    <property type="match status" value="1"/>
</dbReference>
<dbReference type="Gene3D" id="2.40.50.100">
    <property type="match status" value="1"/>
</dbReference>
<comment type="similarity">
    <text evidence="1">Belongs to the membrane fusion protein (MFP) (TC 8.A.1) family.</text>
</comment>
<dbReference type="Pfam" id="PF25973">
    <property type="entry name" value="BSH_CzcB"/>
    <property type="match status" value="1"/>
</dbReference>
<organism evidence="4 5">
    <name type="scientific">Pseudoalteromonas lipolytica</name>
    <dbReference type="NCBI Taxonomy" id="570156"/>
    <lineage>
        <taxon>Bacteria</taxon>
        <taxon>Pseudomonadati</taxon>
        <taxon>Pseudomonadota</taxon>
        <taxon>Gammaproteobacteria</taxon>
        <taxon>Alteromonadales</taxon>
        <taxon>Pseudoalteromonadaceae</taxon>
        <taxon>Pseudoalteromonas</taxon>
    </lineage>
</organism>
<feature type="domain" description="CzcB-like barrel-sandwich hybrid" evidence="2">
    <location>
        <begin position="59"/>
        <end position="181"/>
    </location>
</feature>
<evidence type="ECO:0000259" key="2">
    <source>
        <dbReference type="Pfam" id="PF25973"/>
    </source>
</evidence>
<dbReference type="Gene3D" id="1.10.287.470">
    <property type="entry name" value="Helix hairpin bin"/>
    <property type="match status" value="1"/>
</dbReference>
<reference evidence="4 5" key="1">
    <citation type="submission" date="2016-10" db="EMBL/GenBank/DDBJ databases">
        <authorList>
            <person name="Varghese N."/>
            <person name="Submissions S."/>
        </authorList>
    </citation>
    <scope>NUCLEOTIDE SEQUENCE [LARGE SCALE GENOMIC DNA]</scope>
    <source>
        <strain evidence="4 5">CGMCC 1.8499</strain>
    </source>
</reference>
<dbReference type="InterPro" id="IPR006143">
    <property type="entry name" value="RND_pump_MFP"/>
</dbReference>
<comment type="caution">
    <text evidence="4">The sequence shown here is derived from an EMBL/GenBank/DDBJ whole genome shotgun (WGS) entry which is preliminary data.</text>
</comment>
<dbReference type="EMBL" id="FPAZ01000001">
    <property type="protein sequence ID" value="SFT32915.1"/>
    <property type="molecule type" value="Genomic_DNA"/>
</dbReference>
<evidence type="ECO:0000259" key="3">
    <source>
        <dbReference type="Pfam" id="PF25989"/>
    </source>
</evidence>
<dbReference type="InterPro" id="IPR058647">
    <property type="entry name" value="BSH_CzcB-like"/>
</dbReference>
<name>A0ABY1GEN6_9GAMM</name>
<dbReference type="PROSITE" id="PS51257">
    <property type="entry name" value="PROKAR_LIPOPROTEIN"/>
    <property type="match status" value="1"/>
</dbReference>
<keyword evidence="5" id="KW-1185">Reference proteome</keyword>
<evidence type="ECO:0000313" key="4">
    <source>
        <dbReference type="EMBL" id="SFT32915.1"/>
    </source>
</evidence>
<dbReference type="RefSeq" id="WP_177222562.1">
    <property type="nucleotide sequence ID" value="NZ_FPAZ01000001.1"/>
</dbReference>
<dbReference type="PANTHER" id="PTHR30469">
    <property type="entry name" value="MULTIDRUG RESISTANCE PROTEIN MDTA"/>
    <property type="match status" value="1"/>
</dbReference>
<dbReference type="InterPro" id="IPR058637">
    <property type="entry name" value="YknX-like_C"/>
</dbReference>
<gene>
    <name evidence="4" type="ORF">SAMN04487854_10191</name>
</gene>
<evidence type="ECO:0000256" key="1">
    <source>
        <dbReference type="ARBA" id="ARBA00009477"/>
    </source>
</evidence>
<accession>A0ABY1GEN6</accession>
<dbReference type="NCBIfam" id="TIGR01730">
    <property type="entry name" value="RND_mfp"/>
    <property type="match status" value="1"/>
</dbReference>
<proteinExistence type="inferred from homology"/>
<dbReference type="Pfam" id="PF25989">
    <property type="entry name" value="YknX_C"/>
    <property type="match status" value="1"/>
</dbReference>
<evidence type="ECO:0000313" key="5">
    <source>
        <dbReference type="Proteomes" id="UP000183805"/>
    </source>
</evidence>
<dbReference type="Gene3D" id="2.40.30.170">
    <property type="match status" value="1"/>
</dbReference>
<protein>
    <submittedName>
        <fullName evidence="4">RND family efflux transporter, MFP subunit</fullName>
    </submittedName>
</protein>
<dbReference type="Gene3D" id="2.40.420.20">
    <property type="match status" value="1"/>
</dbReference>
<sequence length="355" mass="38904">MNSLKTLSILAVAIGVTGCQAELKTPEKPLRPVNVIKLEHKENHRNFRLSGVIQSQKQADLSFRVAGKVESIYVNEGQFVRKGQILASLDSHDFEVQVSELQARLDEAVASKELAGLELSRIRNASKDGAIASIKLDRAQTMYSRAIANVKLVTQALQKAEDSLRYTNLKAPFDGVVAQIAIDSFEQTSPQFSVLTLHQPDLLEAVTDVPEGAINEIAIGMPAQINWHGNSNSLSAIVTDIASVPHQLKRTYEVTFGVNNPNNKPLFSGKPVYVDLNIVDEEGKFCVPTHALVQQSVNSFVYKVEGNTVQKLPVEITNQKQSVVCIDGRLKRGDYIVTSGSAFVEDGQQISLSKR</sequence>
<dbReference type="Proteomes" id="UP000183805">
    <property type="component" value="Unassembled WGS sequence"/>
</dbReference>